<accession>A0ACA9SUA8</accession>
<comment type="caution">
    <text evidence="1">The sequence shown here is derived from an EMBL/GenBank/DDBJ whole genome shotgun (WGS) entry which is preliminary data.</text>
</comment>
<dbReference type="EMBL" id="CAJVQC010161885">
    <property type="protein sequence ID" value="CAG8848694.1"/>
    <property type="molecule type" value="Genomic_DNA"/>
</dbReference>
<proteinExistence type="predicted"/>
<keyword evidence="2" id="KW-1185">Reference proteome</keyword>
<gene>
    <name evidence="1" type="ORF">RPERSI_LOCUS35247</name>
</gene>
<name>A0ACA9SUA8_9GLOM</name>
<feature type="non-terminal residue" evidence="1">
    <location>
        <position position="1"/>
    </location>
</feature>
<evidence type="ECO:0000313" key="1">
    <source>
        <dbReference type="EMBL" id="CAG8848694.1"/>
    </source>
</evidence>
<protein>
    <submittedName>
        <fullName evidence="1">29153_t:CDS:1</fullName>
    </submittedName>
</protein>
<sequence>VQTLKRENEIDFDDHEKEGEKKIAAYSEAEKSQEDKEAEIFFS</sequence>
<reference evidence="1" key="1">
    <citation type="submission" date="2021-06" db="EMBL/GenBank/DDBJ databases">
        <authorList>
            <person name="Kallberg Y."/>
            <person name="Tangrot J."/>
            <person name="Rosling A."/>
        </authorList>
    </citation>
    <scope>NUCLEOTIDE SEQUENCE</scope>
    <source>
        <strain evidence="1">MA461A</strain>
    </source>
</reference>
<dbReference type="Proteomes" id="UP000789920">
    <property type="component" value="Unassembled WGS sequence"/>
</dbReference>
<evidence type="ECO:0000313" key="2">
    <source>
        <dbReference type="Proteomes" id="UP000789920"/>
    </source>
</evidence>
<organism evidence="1 2">
    <name type="scientific">Racocetra persica</name>
    <dbReference type="NCBI Taxonomy" id="160502"/>
    <lineage>
        <taxon>Eukaryota</taxon>
        <taxon>Fungi</taxon>
        <taxon>Fungi incertae sedis</taxon>
        <taxon>Mucoromycota</taxon>
        <taxon>Glomeromycotina</taxon>
        <taxon>Glomeromycetes</taxon>
        <taxon>Diversisporales</taxon>
        <taxon>Gigasporaceae</taxon>
        <taxon>Racocetra</taxon>
    </lineage>
</organism>
<feature type="non-terminal residue" evidence="1">
    <location>
        <position position="43"/>
    </location>
</feature>